<keyword evidence="2" id="KW-1185">Reference proteome</keyword>
<organism evidence="1 2">
    <name type="scientific">Trichonephila inaurata madagascariensis</name>
    <dbReference type="NCBI Taxonomy" id="2747483"/>
    <lineage>
        <taxon>Eukaryota</taxon>
        <taxon>Metazoa</taxon>
        <taxon>Ecdysozoa</taxon>
        <taxon>Arthropoda</taxon>
        <taxon>Chelicerata</taxon>
        <taxon>Arachnida</taxon>
        <taxon>Araneae</taxon>
        <taxon>Araneomorphae</taxon>
        <taxon>Entelegynae</taxon>
        <taxon>Araneoidea</taxon>
        <taxon>Nephilidae</taxon>
        <taxon>Trichonephila</taxon>
        <taxon>Trichonephila inaurata</taxon>
    </lineage>
</organism>
<accession>A0A8X6YCQ3</accession>
<dbReference type="EMBL" id="BMAV01017862">
    <property type="protein sequence ID" value="GFY69878.1"/>
    <property type="molecule type" value="Genomic_DNA"/>
</dbReference>
<proteinExistence type="predicted"/>
<dbReference type="Proteomes" id="UP000886998">
    <property type="component" value="Unassembled WGS sequence"/>
</dbReference>
<comment type="caution">
    <text evidence="1">The sequence shown here is derived from an EMBL/GenBank/DDBJ whole genome shotgun (WGS) entry which is preliminary data.</text>
</comment>
<reference evidence="1" key="1">
    <citation type="submission" date="2020-08" db="EMBL/GenBank/DDBJ databases">
        <title>Multicomponent nature underlies the extraordinary mechanical properties of spider dragline silk.</title>
        <authorList>
            <person name="Kono N."/>
            <person name="Nakamura H."/>
            <person name="Mori M."/>
            <person name="Yoshida Y."/>
            <person name="Ohtoshi R."/>
            <person name="Malay A.D."/>
            <person name="Moran D.A.P."/>
            <person name="Tomita M."/>
            <person name="Numata K."/>
            <person name="Arakawa K."/>
        </authorList>
    </citation>
    <scope>NUCLEOTIDE SEQUENCE</scope>
</reference>
<protein>
    <submittedName>
        <fullName evidence="1">Uncharacterized protein</fullName>
    </submittedName>
</protein>
<name>A0A8X6YCQ3_9ARAC</name>
<dbReference type="OrthoDB" id="6429313at2759"/>
<dbReference type="AlphaFoldDB" id="A0A8X6YCQ3"/>
<sequence>MQIYREIGGGPSALNSDCPTAWTRRRLWKTRKSNRQSLSEGWGPSTDRCPFVIPFSFFLGYSGKEFLREICLRALFVSGRTPQKIDHHFLSI</sequence>
<gene>
    <name evidence="1" type="ORF">TNIN_24101</name>
</gene>
<evidence type="ECO:0000313" key="2">
    <source>
        <dbReference type="Proteomes" id="UP000886998"/>
    </source>
</evidence>
<evidence type="ECO:0000313" key="1">
    <source>
        <dbReference type="EMBL" id="GFY69878.1"/>
    </source>
</evidence>